<feature type="domain" description="GST C-terminal" evidence="5">
    <location>
        <begin position="92"/>
        <end position="220"/>
    </location>
</feature>
<reference evidence="6" key="1">
    <citation type="submission" date="2024-03" db="EMBL/GenBank/DDBJ databases">
        <title>WGS assembly of Saponaria officinalis var. Norfolk2.</title>
        <authorList>
            <person name="Jenkins J."/>
            <person name="Shu S."/>
            <person name="Grimwood J."/>
            <person name="Barry K."/>
            <person name="Goodstein D."/>
            <person name="Schmutz J."/>
            <person name="Leebens-Mack J."/>
            <person name="Osbourn A."/>
        </authorList>
    </citation>
    <scope>NUCLEOTIDE SEQUENCE [LARGE SCALE GENOMIC DNA]</scope>
    <source>
        <strain evidence="6">JIC</strain>
    </source>
</reference>
<dbReference type="SFLD" id="SFLDG01152">
    <property type="entry name" value="Main.3:_Omega-_and_Tau-like"/>
    <property type="match status" value="1"/>
</dbReference>
<dbReference type="EC" id="2.5.1.18" evidence="3"/>
<evidence type="ECO:0000313" key="6">
    <source>
        <dbReference type="EMBL" id="KAK9674554.1"/>
    </source>
</evidence>
<keyword evidence="7" id="KW-1185">Reference proteome</keyword>
<evidence type="ECO:0000259" key="5">
    <source>
        <dbReference type="PROSITE" id="PS50405"/>
    </source>
</evidence>
<dbReference type="Gene3D" id="1.20.1050.10">
    <property type="match status" value="1"/>
</dbReference>
<dbReference type="GO" id="GO:0006749">
    <property type="term" value="P:glutathione metabolic process"/>
    <property type="evidence" value="ECO:0007669"/>
    <property type="project" value="InterPro"/>
</dbReference>
<keyword evidence="3" id="KW-0963">Cytoplasm</keyword>
<dbReference type="SFLD" id="SFLDS00019">
    <property type="entry name" value="Glutathione_Transferase_(cytos"/>
    <property type="match status" value="1"/>
</dbReference>
<evidence type="ECO:0000259" key="4">
    <source>
        <dbReference type="PROSITE" id="PS50404"/>
    </source>
</evidence>
<evidence type="ECO:0000313" key="7">
    <source>
        <dbReference type="Proteomes" id="UP001443914"/>
    </source>
</evidence>
<evidence type="ECO:0000256" key="2">
    <source>
        <dbReference type="ARBA" id="ARBA00047960"/>
    </source>
</evidence>
<feature type="domain" description="GST N-terminal" evidence="4">
    <location>
        <begin position="3"/>
        <end position="85"/>
    </location>
</feature>
<proteinExistence type="inferred from homology"/>
<comment type="function">
    <text evidence="3">Is involved in the conjugation of reduced glutathione to a wide number of exogenous and endogenous hydrophobic electrophiles.</text>
</comment>
<dbReference type="InterPro" id="IPR036249">
    <property type="entry name" value="Thioredoxin-like_sf"/>
</dbReference>
<dbReference type="AlphaFoldDB" id="A0AAW1HEM5"/>
<dbReference type="Gene3D" id="3.40.30.10">
    <property type="entry name" value="Glutaredoxin"/>
    <property type="match status" value="1"/>
</dbReference>
<comment type="caution">
    <text evidence="6">The sequence shown here is derived from an EMBL/GenBank/DDBJ whole genome shotgun (WGS) entry which is preliminary data.</text>
</comment>
<dbReference type="InterPro" id="IPR045074">
    <property type="entry name" value="GST_C_Tau"/>
</dbReference>
<dbReference type="InterPro" id="IPR010987">
    <property type="entry name" value="Glutathione-S-Trfase_C-like"/>
</dbReference>
<dbReference type="CDD" id="cd03185">
    <property type="entry name" value="GST_C_Tau"/>
    <property type="match status" value="1"/>
</dbReference>
<comment type="similarity">
    <text evidence="3">Belongs to the GST superfamily.</text>
</comment>
<gene>
    <name evidence="6" type="ORF">RND81_12G240400</name>
</gene>
<dbReference type="InterPro" id="IPR036282">
    <property type="entry name" value="Glutathione-S-Trfase_C_sf"/>
</dbReference>
<evidence type="ECO:0000256" key="1">
    <source>
        <dbReference type="ARBA" id="ARBA00022679"/>
    </source>
</evidence>
<dbReference type="InterPro" id="IPR004045">
    <property type="entry name" value="Glutathione_S-Trfase_N"/>
</dbReference>
<dbReference type="PANTHER" id="PTHR11260">
    <property type="entry name" value="GLUTATHIONE S-TRANSFERASE, GST, SUPERFAMILY, GST DOMAIN CONTAINING"/>
    <property type="match status" value="1"/>
</dbReference>
<dbReference type="Proteomes" id="UP001443914">
    <property type="component" value="Unassembled WGS sequence"/>
</dbReference>
<dbReference type="PANTHER" id="PTHR11260:SF781">
    <property type="entry name" value="GLUTATHIONE S-TRANSFERASE U19"/>
    <property type="match status" value="1"/>
</dbReference>
<dbReference type="SUPFAM" id="SSF52833">
    <property type="entry name" value="Thioredoxin-like"/>
    <property type="match status" value="1"/>
</dbReference>
<dbReference type="SFLD" id="SFLDG00358">
    <property type="entry name" value="Main_(cytGST)"/>
    <property type="match status" value="1"/>
</dbReference>
<dbReference type="GO" id="GO:0005829">
    <property type="term" value="C:cytosol"/>
    <property type="evidence" value="ECO:0007669"/>
    <property type="project" value="UniProtKB-SubCell"/>
</dbReference>
<dbReference type="CDD" id="cd03058">
    <property type="entry name" value="GST_N_Tau"/>
    <property type="match status" value="1"/>
</dbReference>
<keyword evidence="1 3" id="KW-0808">Transferase</keyword>
<dbReference type="EMBL" id="JBDFQZ010000012">
    <property type="protein sequence ID" value="KAK9674554.1"/>
    <property type="molecule type" value="Genomic_DNA"/>
</dbReference>
<evidence type="ECO:0000256" key="3">
    <source>
        <dbReference type="RuleBase" id="RU369102"/>
    </source>
</evidence>
<dbReference type="GO" id="GO:0004364">
    <property type="term" value="F:glutathione transferase activity"/>
    <property type="evidence" value="ECO:0007669"/>
    <property type="project" value="UniProtKB-UniRule"/>
</dbReference>
<dbReference type="SUPFAM" id="SSF47616">
    <property type="entry name" value="GST C-terminal domain-like"/>
    <property type="match status" value="1"/>
</dbReference>
<dbReference type="PROSITE" id="PS50404">
    <property type="entry name" value="GST_NTER"/>
    <property type="match status" value="1"/>
</dbReference>
<name>A0AAW1HEM5_SAPOF</name>
<comment type="subcellular location">
    <subcellularLocation>
        <location evidence="3">Cytoplasm</location>
        <location evidence="3">Cytosol</location>
    </subcellularLocation>
</comment>
<dbReference type="InterPro" id="IPR040079">
    <property type="entry name" value="Glutathione_S-Trfase"/>
</dbReference>
<sequence>MSDELVLLEFWPSPFSTRVKIALEEKGITNYELRGEDLYFGNKSSLLLENNPVHKKIPVLVHNGKPICESLVIIEYIDEVWKHNSPALLPSHPYDRAHARFWADFNDKMFINSLRKIWRKKDGATDEDKKEFIGIMRSLEAELGDKPYFGGQTFGYLDAVLIPDYSWFYAYNKCAQVSIETECPTLDTWAKRCLLRDSVKRCLPDNVKMYEFVLQLKKRFGNE</sequence>
<dbReference type="Pfam" id="PF02798">
    <property type="entry name" value="GST_N"/>
    <property type="match status" value="1"/>
</dbReference>
<dbReference type="InterPro" id="IPR045073">
    <property type="entry name" value="Omega/Tau-like"/>
</dbReference>
<comment type="catalytic activity">
    <reaction evidence="2 3">
        <text>RX + glutathione = an S-substituted glutathione + a halide anion + H(+)</text>
        <dbReference type="Rhea" id="RHEA:16437"/>
        <dbReference type="ChEBI" id="CHEBI:15378"/>
        <dbReference type="ChEBI" id="CHEBI:16042"/>
        <dbReference type="ChEBI" id="CHEBI:17792"/>
        <dbReference type="ChEBI" id="CHEBI:57925"/>
        <dbReference type="ChEBI" id="CHEBI:90779"/>
        <dbReference type="EC" id="2.5.1.18"/>
    </reaction>
</comment>
<dbReference type="FunFam" id="3.40.30.10:FF:000014">
    <property type="entry name" value="Tau class glutathione S-transferase"/>
    <property type="match status" value="1"/>
</dbReference>
<dbReference type="Pfam" id="PF13410">
    <property type="entry name" value="GST_C_2"/>
    <property type="match status" value="1"/>
</dbReference>
<organism evidence="6 7">
    <name type="scientific">Saponaria officinalis</name>
    <name type="common">Common soapwort</name>
    <name type="synonym">Lychnis saponaria</name>
    <dbReference type="NCBI Taxonomy" id="3572"/>
    <lineage>
        <taxon>Eukaryota</taxon>
        <taxon>Viridiplantae</taxon>
        <taxon>Streptophyta</taxon>
        <taxon>Embryophyta</taxon>
        <taxon>Tracheophyta</taxon>
        <taxon>Spermatophyta</taxon>
        <taxon>Magnoliopsida</taxon>
        <taxon>eudicotyledons</taxon>
        <taxon>Gunneridae</taxon>
        <taxon>Pentapetalae</taxon>
        <taxon>Caryophyllales</taxon>
        <taxon>Caryophyllaceae</taxon>
        <taxon>Caryophylleae</taxon>
        <taxon>Saponaria</taxon>
    </lineage>
</organism>
<protein>
    <recommendedName>
        <fullName evidence="3">Glutathione S-transferase</fullName>
        <ecNumber evidence="3">2.5.1.18</ecNumber>
    </recommendedName>
</protein>
<accession>A0AAW1HEM5</accession>
<dbReference type="PROSITE" id="PS50405">
    <property type="entry name" value="GST_CTER"/>
    <property type="match status" value="1"/>
</dbReference>